<keyword evidence="3" id="KW-1185">Reference proteome</keyword>
<dbReference type="EMBL" id="BQNB010020838">
    <property type="protein sequence ID" value="GJU00175.1"/>
    <property type="molecule type" value="Genomic_DNA"/>
</dbReference>
<reference evidence="2" key="1">
    <citation type="journal article" date="2022" name="Int. J. Mol. Sci.">
        <title>Draft Genome of Tanacetum Coccineum: Genomic Comparison of Closely Related Tanacetum-Family Plants.</title>
        <authorList>
            <person name="Yamashiro T."/>
            <person name="Shiraishi A."/>
            <person name="Nakayama K."/>
            <person name="Satake H."/>
        </authorList>
    </citation>
    <scope>NUCLEOTIDE SEQUENCE</scope>
</reference>
<proteinExistence type="predicted"/>
<dbReference type="Proteomes" id="UP001151760">
    <property type="component" value="Unassembled WGS sequence"/>
</dbReference>
<evidence type="ECO:0000313" key="3">
    <source>
        <dbReference type="Proteomes" id="UP001151760"/>
    </source>
</evidence>
<evidence type="ECO:0000313" key="2">
    <source>
        <dbReference type="EMBL" id="GJU00175.1"/>
    </source>
</evidence>
<name>A0ABQ5IKF9_9ASTR</name>
<gene>
    <name evidence="2" type="ORF">Tco_1110513</name>
</gene>
<organism evidence="2 3">
    <name type="scientific">Tanacetum coccineum</name>
    <dbReference type="NCBI Taxonomy" id="301880"/>
    <lineage>
        <taxon>Eukaryota</taxon>
        <taxon>Viridiplantae</taxon>
        <taxon>Streptophyta</taxon>
        <taxon>Embryophyta</taxon>
        <taxon>Tracheophyta</taxon>
        <taxon>Spermatophyta</taxon>
        <taxon>Magnoliopsida</taxon>
        <taxon>eudicotyledons</taxon>
        <taxon>Gunneridae</taxon>
        <taxon>Pentapetalae</taxon>
        <taxon>asterids</taxon>
        <taxon>campanulids</taxon>
        <taxon>Asterales</taxon>
        <taxon>Asteraceae</taxon>
        <taxon>Asteroideae</taxon>
        <taxon>Anthemideae</taxon>
        <taxon>Anthemidinae</taxon>
        <taxon>Tanacetum</taxon>
    </lineage>
</organism>
<feature type="region of interest" description="Disordered" evidence="1">
    <location>
        <begin position="183"/>
        <end position="219"/>
    </location>
</feature>
<comment type="caution">
    <text evidence="2">The sequence shown here is derived from an EMBL/GenBank/DDBJ whole genome shotgun (WGS) entry which is preliminary data.</text>
</comment>
<protein>
    <submittedName>
        <fullName evidence="2">Uncharacterized protein</fullName>
    </submittedName>
</protein>
<evidence type="ECO:0000256" key="1">
    <source>
        <dbReference type="SAM" id="MobiDB-lite"/>
    </source>
</evidence>
<accession>A0ABQ5IKF9</accession>
<sequence length="239" mass="27495">MQTVGIRKILRSTHDRCVTNHRYATVGQVRKYREKNDEMGKFVLEGYDNPNIDQGPQFKGQILEILLWEDRDEESPIETHGQNRKYYQSRGVVHGPALLRRRLRCFAHLNKKGARGKELKGKIHKTEKKSIGRSKEGIANLLRIKLKPPARNGLVDRENRSLGRRINARLDEKSKDLRLEELPHSPRQSFKPGAHGLRSNEASQAWDEGKLGNQVGKDRTKLRVALENELTNSEGLQRK</sequence>
<reference evidence="2" key="2">
    <citation type="submission" date="2022-01" db="EMBL/GenBank/DDBJ databases">
        <authorList>
            <person name="Yamashiro T."/>
            <person name="Shiraishi A."/>
            <person name="Satake H."/>
            <person name="Nakayama K."/>
        </authorList>
    </citation>
    <scope>NUCLEOTIDE SEQUENCE</scope>
</reference>